<evidence type="ECO:0000313" key="2">
    <source>
        <dbReference type="EMBL" id="EFL37195.1"/>
    </source>
</evidence>
<keyword evidence="3" id="KW-1185">Reference proteome</keyword>
<evidence type="ECO:0000256" key="1">
    <source>
        <dbReference type="SAM" id="MobiDB-lite"/>
    </source>
</evidence>
<sequence length="162" mass="17366">MGELHTYFRAAGRPSPASIAAAVAQLHGSAPVTVSRETVRRLLKGETTSTWPKVKAVHEVLCRMADQDPMWRRFSDSNDYDEEDDTRTLREYLRDLWNDAVEGVEPDDEAGHPQLAPVPQASPPSAPAGGWGSAPQLSPPPATTGGWGSGGANGGYSDEPPF</sequence>
<organism evidence="2 3">
    <name type="scientific">Streptomyces viridochromogenes (strain DSM 40736 / JCM 4977 / BCRC 1201 / Tue 494)</name>
    <dbReference type="NCBI Taxonomy" id="591159"/>
    <lineage>
        <taxon>Bacteria</taxon>
        <taxon>Bacillati</taxon>
        <taxon>Actinomycetota</taxon>
        <taxon>Actinomycetes</taxon>
        <taxon>Kitasatosporales</taxon>
        <taxon>Streptomycetaceae</taxon>
        <taxon>Streptomyces</taxon>
    </lineage>
</organism>
<dbReference type="Proteomes" id="UP000004184">
    <property type="component" value="Unassembled WGS sequence"/>
</dbReference>
<name>D9XI16_STRVT</name>
<evidence type="ECO:0000313" key="3">
    <source>
        <dbReference type="Proteomes" id="UP000004184"/>
    </source>
</evidence>
<reference evidence="3" key="1">
    <citation type="submission" date="2009-02" db="EMBL/GenBank/DDBJ databases">
        <title>Annotation of Streptomyces viridochromogenes strain DSM 40736.</title>
        <authorList>
            <consortium name="The Broad Institute Genome Sequencing Platform"/>
            <consortium name="Broad Institute Microbial Sequencing Center"/>
            <person name="Fischbach M."/>
            <person name="Godfrey P."/>
            <person name="Ward D."/>
            <person name="Young S."/>
            <person name="Zeng Q."/>
            <person name="Koehrsen M."/>
            <person name="Alvarado L."/>
            <person name="Berlin A.M."/>
            <person name="Bochicchio J."/>
            <person name="Borenstein D."/>
            <person name="Chapman S.B."/>
            <person name="Chen Z."/>
            <person name="Engels R."/>
            <person name="Freedman E."/>
            <person name="Gellesch M."/>
            <person name="Goldberg J."/>
            <person name="Griggs A."/>
            <person name="Gujja S."/>
            <person name="Heilman E.R."/>
            <person name="Heiman D.I."/>
            <person name="Hepburn T.A."/>
            <person name="Howarth C."/>
            <person name="Jen D."/>
            <person name="Larson L."/>
            <person name="Lewis B."/>
            <person name="Mehta T."/>
            <person name="Park D."/>
            <person name="Pearson M."/>
            <person name="Richards J."/>
            <person name="Roberts A."/>
            <person name="Saif S."/>
            <person name="Shea T.D."/>
            <person name="Shenoy N."/>
            <person name="Sisk P."/>
            <person name="Stolte C."/>
            <person name="Sykes S.N."/>
            <person name="Thomson T."/>
            <person name="Walk T."/>
            <person name="White J."/>
            <person name="Yandava C."/>
            <person name="Straight P."/>
            <person name="Clardy J."/>
            <person name="Hung D."/>
            <person name="Kolter R."/>
            <person name="Mekalanos J."/>
            <person name="Walker S."/>
            <person name="Walsh C.T."/>
            <person name="Wieland-Brown L.C."/>
            <person name="Haas B."/>
            <person name="Nusbaum C."/>
            <person name="Birren B."/>
        </authorList>
    </citation>
    <scope>NUCLEOTIDE SEQUENCE [LARGE SCALE GENOMIC DNA]</scope>
    <source>
        <strain evidence="3">DSM 40736 / JCM 4977 / BCRC 1201 / Tue 494</strain>
    </source>
</reference>
<dbReference type="AlphaFoldDB" id="D9XI16"/>
<protein>
    <submittedName>
        <fullName evidence="2">Uncharacterized protein</fullName>
    </submittedName>
</protein>
<gene>
    <name evidence="2" type="ORF">SSQG_07713</name>
</gene>
<accession>D9XI16</accession>
<dbReference type="EMBL" id="GG657757">
    <property type="protein sequence ID" value="EFL37195.1"/>
    <property type="molecule type" value="Genomic_DNA"/>
</dbReference>
<dbReference type="HOGENOM" id="CLU_1634501_0_0_11"/>
<feature type="region of interest" description="Disordered" evidence="1">
    <location>
        <begin position="100"/>
        <end position="162"/>
    </location>
</feature>
<proteinExistence type="predicted"/>
<feature type="compositionally biased region" description="Gly residues" evidence="1">
    <location>
        <begin position="145"/>
        <end position="154"/>
    </location>
</feature>